<feature type="domain" description="SH3" evidence="4">
    <location>
        <begin position="38"/>
        <end position="98"/>
    </location>
</feature>
<dbReference type="InterPro" id="IPR050384">
    <property type="entry name" value="Endophilin_SH3RF"/>
</dbReference>
<sequence length="98" mass="11206">MLSPPHHSLRGPDLTEYEKSYVQPRGQHRGTSHERTQAATLLFQALYSYIPQNEDELELREGDIVDVLEKCDDGWFVGTYCIITTTEHLESEITGVLE</sequence>
<dbReference type="Gene3D" id="2.30.30.40">
    <property type="entry name" value="SH3 Domains"/>
    <property type="match status" value="1"/>
</dbReference>
<gene>
    <name evidence="5" type="ORF">scyTo_0025020</name>
</gene>
<evidence type="ECO:0000313" key="6">
    <source>
        <dbReference type="Proteomes" id="UP000288216"/>
    </source>
</evidence>
<evidence type="ECO:0000256" key="1">
    <source>
        <dbReference type="ARBA" id="ARBA00022443"/>
    </source>
</evidence>
<evidence type="ECO:0000256" key="2">
    <source>
        <dbReference type="PROSITE-ProRule" id="PRU00192"/>
    </source>
</evidence>
<accession>A0A401QFR2</accession>
<name>A0A401QFR2_SCYTO</name>
<dbReference type="PANTHER" id="PTHR14167">
    <property type="entry name" value="SH3 DOMAIN-CONTAINING"/>
    <property type="match status" value="1"/>
</dbReference>
<dbReference type="PROSITE" id="PS50002">
    <property type="entry name" value="SH3"/>
    <property type="match status" value="1"/>
</dbReference>
<evidence type="ECO:0000256" key="3">
    <source>
        <dbReference type="SAM" id="MobiDB-lite"/>
    </source>
</evidence>
<protein>
    <recommendedName>
        <fullName evidence="4">SH3 domain-containing protein</fullName>
    </recommendedName>
</protein>
<evidence type="ECO:0000259" key="4">
    <source>
        <dbReference type="PROSITE" id="PS50002"/>
    </source>
</evidence>
<dbReference type="InterPro" id="IPR001452">
    <property type="entry name" value="SH3_domain"/>
</dbReference>
<dbReference type="Proteomes" id="UP000288216">
    <property type="component" value="Unassembled WGS sequence"/>
</dbReference>
<dbReference type="EMBL" id="BFAA01067488">
    <property type="protein sequence ID" value="GCB84219.1"/>
    <property type="molecule type" value="Genomic_DNA"/>
</dbReference>
<organism evidence="5 6">
    <name type="scientific">Scyliorhinus torazame</name>
    <name type="common">Cloudy catshark</name>
    <name type="synonym">Catulus torazame</name>
    <dbReference type="NCBI Taxonomy" id="75743"/>
    <lineage>
        <taxon>Eukaryota</taxon>
        <taxon>Metazoa</taxon>
        <taxon>Chordata</taxon>
        <taxon>Craniata</taxon>
        <taxon>Vertebrata</taxon>
        <taxon>Chondrichthyes</taxon>
        <taxon>Elasmobranchii</taxon>
        <taxon>Galeomorphii</taxon>
        <taxon>Galeoidea</taxon>
        <taxon>Carcharhiniformes</taxon>
        <taxon>Scyliorhinidae</taxon>
        <taxon>Scyliorhinus</taxon>
    </lineage>
</organism>
<dbReference type="Pfam" id="PF14604">
    <property type="entry name" value="SH3_9"/>
    <property type="match status" value="1"/>
</dbReference>
<comment type="caution">
    <text evidence="5">The sequence shown here is derived from an EMBL/GenBank/DDBJ whole genome shotgun (WGS) entry which is preliminary data.</text>
</comment>
<dbReference type="SUPFAM" id="SSF50044">
    <property type="entry name" value="SH3-domain"/>
    <property type="match status" value="1"/>
</dbReference>
<evidence type="ECO:0000313" key="5">
    <source>
        <dbReference type="EMBL" id="GCB84219.1"/>
    </source>
</evidence>
<dbReference type="OrthoDB" id="73680at2759"/>
<dbReference type="InterPro" id="IPR036028">
    <property type="entry name" value="SH3-like_dom_sf"/>
</dbReference>
<dbReference type="SMART" id="SM00326">
    <property type="entry name" value="SH3"/>
    <property type="match status" value="1"/>
</dbReference>
<proteinExistence type="predicted"/>
<reference evidence="5 6" key="1">
    <citation type="journal article" date="2018" name="Nat. Ecol. Evol.">
        <title>Shark genomes provide insights into elasmobranch evolution and the origin of vertebrates.</title>
        <authorList>
            <person name="Hara Y"/>
            <person name="Yamaguchi K"/>
            <person name="Onimaru K"/>
            <person name="Kadota M"/>
            <person name="Koyanagi M"/>
            <person name="Keeley SD"/>
            <person name="Tatsumi K"/>
            <person name="Tanaka K"/>
            <person name="Motone F"/>
            <person name="Kageyama Y"/>
            <person name="Nozu R"/>
            <person name="Adachi N"/>
            <person name="Nishimura O"/>
            <person name="Nakagawa R"/>
            <person name="Tanegashima C"/>
            <person name="Kiyatake I"/>
            <person name="Matsumoto R"/>
            <person name="Murakumo K"/>
            <person name="Nishida K"/>
            <person name="Terakita A"/>
            <person name="Kuratani S"/>
            <person name="Sato K"/>
            <person name="Hyodo S Kuraku.S."/>
        </authorList>
    </citation>
    <scope>NUCLEOTIDE SEQUENCE [LARGE SCALE GENOMIC DNA]</scope>
</reference>
<dbReference type="PANTHER" id="PTHR14167:SF116">
    <property type="entry name" value="CAP, ISOFORM AC"/>
    <property type="match status" value="1"/>
</dbReference>
<keyword evidence="1 2" id="KW-0728">SH3 domain</keyword>
<dbReference type="AlphaFoldDB" id="A0A401QFR2"/>
<feature type="region of interest" description="Disordered" evidence="3">
    <location>
        <begin position="1"/>
        <end position="34"/>
    </location>
</feature>
<keyword evidence="6" id="KW-1185">Reference proteome</keyword>
<dbReference type="STRING" id="75743.A0A401QFR2"/>